<dbReference type="VEuPathDB" id="FungiDB:C4_00250W_A"/>
<dbReference type="CGD" id="CAL0000193233">
    <property type="gene designation" value="orf19.5649"/>
</dbReference>
<keyword evidence="3" id="KW-1185">Reference proteome</keyword>
<dbReference type="Proteomes" id="UP000000559">
    <property type="component" value="Chromosome 4"/>
</dbReference>
<dbReference type="GeneID" id="3645035"/>
<protein>
    <submittedName>
        <fullName evidence="2">Uncharacterized protein</fullName>
    </submittedName>
</protein>
<dbReference type="KEGG" id="cal:CAALFM_C400250WA"/>
<name>A0A1D8PL34_CANAL</name>
<reference evidence="2 3" key="1">
    <citation type="journal article" date="2004" name="Proc. Natl. Acad. Sci. U.S.A.">
        <title>The diploid genome sequence of Candida albicans.</title>
        <authorList>
            <person name="Jones T."/>
            <person name="Federspiel N.A."/>
            <person name="Chibana H."/>
            <person name="Dungan J."/>
            <person name="Kalman S."/>
            <person name="Magee B.B."/>
            <person name="Newport G."/>
            <person name="Thorstenson Y.R."/>
            <person name="Agabian N."/>
            <person name="Magee P.T."/>
            <person name="Davis R.W."/>
            <person name="Scherer S."/>
        </authorList>
    </citation>
    <scope>NUCLEOTIDE SEQUENCE [LARGE SCALE GENOMIC DNA]</scope>
    <source>
        <strain evidence="3">SC5314 / ATCC MYA-2876</strain>
    </source>
</reference>
<proteinExistence type="predicted"/>
<reference evidence="2 3" key="2">
    <citation type="journal article" date="2007" name="Genome Biol.">
        <title>Assembly of the Candida albicans genome into sixteen supercontigs aligned on the eight chromosomes.</title>
        <authorList>
            <person name="van het Hoog M."/>
            <person name="Rast T.J."/>
            <person name="Martchenko M."/>
            <person name="Grindle S."/>
            <person name="Dignard D."/>
            <person name="Hogues H."/>
            <person name="Cuomo C."/>
            <person name="Berriman M."/>
            <person name="Scherer S."/>
            <person name="Magee B.B."/>
            <person name="Whiteway M."/>
            <person name="Chibana H."/>
            <person name="Nantel A."/>
            <person name="Magee P.T."/>
        </authorList>
    </citation>
    <scope>GENOME REANNOTATION</scope>
    <source>
        <strain evidence="3">SC5314 / ATCC MYA-2876</strain>
    </source>
</reference>
<evidence type="ECO:0000313" key="3">
    <source>
        <dbReference type="Proteomes" id="UP000000559"/>
    </source>
</evidence>
<accession>A0A1D8PL34</accession>
<evidence type="ECO:0000313" key="1">
    <source>
        <dbReference type="CGD" id="CAL0000193233"/>
    </source>
</evidence>
<dbReference type="RefSeq" id="XP_713330.1">
    <property type="nucleotide sequence ID" value="XM_708237.1"/>
</dbReference>
<gene>
    <name evidence="2" type="ordered locus">CAALFM_C400250WA</name>
    <name evidence="1" type="ordered locus">orf19.5649</name>
</gene>
<reference evidence="2 3" key="3">
    <citation type="journal article" date="2013" name="Genome Biol.">
        <title>Assembly of a phased diploid Candida albicans genome facilitates allele-specific measurements and provides a simple model for repeat and indel structure.</title>
        <authorList>
            <person name="Muzzey D."/>
            <person name="Schwartz K."/>
            <person name="Weissman J.S."/>
            <person name="Sherlock G."/>
        </authorList>
    </citation>
    <scope>NUCLEOTIDE SEQUENCE [LARGE SCALE GENOMIC DNA]</scope>
    <source>
        <strain evidence="3">SC5314 / ATCC MYA-2876</strain>
    </source>
</reference>
<dbReference type="InParanoid" id="A0A1D8PL34"/>
<organism evidence="2 3">
    <name type="scientific">Candida albicans (strain SC5314 / ATCC MYA-2876)</name>
    <name type="common">Yeast</name>
    <dbReference type="NCBI Taxonomy" id="237561"/>
    <lineage>
        <taxon>Eukaryota</taxon>
        <taxon>Fungi</taxon>
        <taxon>Dikarya</taxon>
        <taxon>Ascomycota</taxon>
        <taxon>Saccharomycotina</taxon>
        <taxon>Pichiomycetes</taxon>
        <taxon>Debaryomycetaceae</taxon>
        <taxon>Candida/Lodderomyces clade</taxon>
        <taxon>Candida</taxon>
    </lineage>
</organism>
<sequence>MLAASSTPLAIALLNPRSSMVNKPPIVVPPGVHTLLFNAAGCSPVSKTIRAVPSITLAAATDATSYGIPILTAPSIMDSIINKQKAGPDPINEVAMSMFFSGIFTVIPTVSINFITNSWLSSPTSGANAIAAVPQPNLAGVLVMTLATYGVKIDNSFIVVPANNEINNCFPVNDSLTSS</sequence>
<evidence type="ECO:0000313" key="2">
    <source>
        <dbReference type="EMBL" id="AOW28818.1"/>
    </source>
</evidence>
<dbReference type="AlphaFoldDB" id="A0A1D8PL34"/>
<dbReference type="EMBL" id="CP017626">
    <property type="protein sequence ID" value="AOW28818.1"/>
    <property type="molecule type" value="Genomic_DNA"/>
</dbReference>